<feature type="chain" id="PRO_5044749617" evidence="1">
    <location>
        <begin position="20"/>
        <end position="100"/>
    </location>
</feature>
<organism evidence="2 3">
    <name type="scientific">Gnathostoma spinigerum</name>
    <dbReference type="NCBI Taxonomy" id="75299"/>
    <lineage>
        <taxon>Eukaryota</taxon>
        <taxon>Metazoa</taxon>
        <taxon>Ecdysozoa</taxon>
        <taxon>Nematoda</taxon>
        <taxon>Chromadorea</taxon>
        <taxon>Rhabditida</taxon>
        <taxon>Spirurina</taxon>
        <taxon>Gnathostomatomorpha</taxon>
        <taxon>Gnathostomatoidea</taxon>
        <taxon>Gnathostomatidae</taxon>
        <taxon>Gnathostoma</taxon>
    </lineage>
</organism>
<proteinExistence type="predicted"/>
<evidence type="ECO:0000313" key="2">
    <source>
        <dbReference type="EMBL" id="MFH4979395.1"/>
    </source>
</evidence>
<keyword evidence="3" id="KW-1185">Reference proteome</keyword>
<reference evidence="2 3" key="1">
    <citation type="submission" date="2024-08" db="EMBL/GenBank/DDBJ databases">
        <title>Gnathostoma spinigerum genome.</title>
        <authorList>
            <person name="Gonzalez-Bertolin B."/>
            <person name="Monzon S."/>
            <person name="Zaballos A."/>
            <person name="Jimenez P."/>
            <person name="Dekumyoy P."/>
            <person name="Varona S."/>
            <person name="Cuesta I."/>
            <person name="Sumanam S."/>
            <person name="Adisakwattana P."/>
            <person name="Gasser R.B."/>
            <person name="Hernandez-Gonzalez A."/>
            <person name="Young N.D."/>
            <person name="Perteguer M.J."/>
        </authorList>
    </citation>
    <scope>NUCLEOTIDE SEQUENCE [LARGE SCALE GENOMIC DNA]</scope>
    <source>
        <strain evidence="2">AL3</strain>
        <tissue evidence="2">Liver</tissue>
    </source>
</reference>
<comment type="caution">
    <text evidence="2">The sequence shown here is derived from an EMBL/GenBank/DDBJ whole genome shotgun (WGS) entry which is preliminary data.</text>
</comment>
<keyword evidence="1" id="KW-0732">Signal</keyword>
<feature type="signal peptide" evidence="1">
    <location>
        <begin position="1"/>
        <end position="19"/>
    </location>
</feature>
<gene>
    <name evidence="2" type="ORF">AB6A40_006104</name>
</gene>
<protein>
    <submittedName>
        <fullName evidence="2">Uncharacterized protein</fullName>
    </submittedName>
</protein>
<evidence type="ECO:0000313" key="3">
    <source>
        <dbReference type="Proteomes" id="UP001608902"/>
    </source>
</evidence>
<sequence>MRRILFLAIVLLFMNSLCAWQFKAASRIFPPYFDKQSWMEVKADSTLRPAVVQFSLPPYSLIKNWKKRLSLLPSAHAAFFAKLTSLINTAERLRYGKRGY</sequence>
<dbReference type="EMBL" id="JBGFUD010004143">
    <property type="protein sequence ID" value="MFH4979395.1"/>
    <property type="molecule type" value="Genomic_DNA"/>
</dbReference>
<dbReference type="AlphaFoldDB" id="A0ABD6ET17"/>
<name>A0ABD6ET17_9BILA</name>
<accession>A0ABD6ET17</accession>
<evidence type="ECO:0000256" key="1">
    <source>
        <dbReference type="SAM" id="SignalP"/>
    </source>
</evidence>
<dbReference type="Proteomes" id="UP001608902">
    <property type="component" value="Unassembled WGS sequence"/>
</dbReference>